<dbReference type="Proteomes" id="UP000078561">
    <property type="component" value="Unassembled WGS sequence"/>
</dbReference>
<gene>
    <name evidence="2" type="primary">ABSGL_02655.1 scaffold 3684</name>
</gene>
<evidence type="ECO:0000256" key="1">
    <source>
        <dbReference type="SAM" id="MobiDB-lite"/>
    </source>
</evidence>
<keyword evidence="3" id="KW-1185">Reference proteome</keyword>
<dbReference type="InParanoid" id="A0A163J4V6"/>
<organism evidence="2">
    <name type="scientific">Absidia glauca</name>
    <name type="common">Pin mould</name>
    <dbReference type="NCBI Taxonomy" id="4829"/>
    <lineage>
        <taxon>Eukaryota</taxon>
        <taxon>Fungi</taxon>
        <taxon>Fungi incertae sedis</taxon>
        <taxon>Mucoromycota</taxon>
        <taxon>Mucoromycotina</taxon>
        <taxon>Mucoromycetes</taxon>
        <taxon>Mucorales</taxon>
        <taxon>Cunninghamellaceae</taxon>
        <taxon>Absidia</taxon>
    </lineage>
</organism>
<proteinExistence type="predicted"/>
<sequence length="619" mass="70014">MNVDQPSPSLINTQSNTQTSRRNSPFPSKLVFTGQRATKRPRVSAAPSPAQHPASLLPPQPPLQQKTEVETKQEREQKQLAFQQAVNAKVADQLAIVRHDIEQHRQMQRQQDVTAFSQVLALVKFVKDHLDRSGIVPQEPLEIHTIVANGLRPTRLQTDTDRTLNVLANDISACMAQIYTHGVKATLSQIFFVLRGLIQLCIQDQRHRTFIRAVDLIYTLSKYYSEYITTYLQQEISGAGDQSILHLLTKGLQLVPLANTNEGPSKHAFISGLPKNATESYSNCKAFLEGIDFSTSDKFELLTGVSSMETQETINMVLELLSGVCNDESKPAGMPNRFLFLFDQKGFMDLISSLKPLTIVREALHLIHAVILTESTEWLYNKKHRLLLETIASFAKIPRLSRAMELPWYRLKSEFLQIFGRILDFDPVPLSQKETLTWALYPSIYILNNECLRIEDSYKPPFESPPEIESNHLIVESIVLMHKSLDVYPMLLAHEDAAIAVYVQVIASLNRFKQVTTSDYIKGLGYMSRYTVFGFQSPPTLMRYAMNMPLIAQCHKTDESNSSPGPGNESMNVRQQRILAAAYYQTDLYSYACKIDFWDGTTCMPRLFCGVSLPVTAFK</sequence>
<accession>A0A163J4V6</accession>
<dbReference type="AlphaFoldDB" id="A0A163J4V6"/>
<dbReference type="OrthoDB" id="10544935at2759"/>
<evidence type="ECO:0000313" key="3">
    <source>
        <dbReference type="Proteomes" id="UP000078561"/>
    </source>
</evidence>
<feature type="compositionally biased region" description="Polar residues" evidence="1">
    <location>
        <begin position="1"/>
        <end position="26"/>
    </location>
</feature>
<protein>
    <submittedName>
        <fullName evidence="2">Uncharacterized protein</fullName>
    </submittedName>
</protein>
<feature type="region of interest" description="Disordered" evidence="1">
    <location>
        <begin position="1"/>
        <end position="75"/>
    </location>
</feature>
<dbReference type="EMBL" id="LT551602">
    <property type="protein sequence ID" value="SAL97184.1"/>
    <property type="molecule type" value="Genomic_DNA"/>
</dbReference>
<reference evidence="2" key="1">
    <citation type="submission" date="2016-04" db="EMBL/GenBank/DDBJ databases">
        <authorList>
            <person name="Evans L.H."/>
            <person name="Alamgir A."/>
            <person name="Owens N."/>
            <person name="Weber N.D."/>
            <person name="Virtaneva K."/>
            <person name="Barbian K."/>
            <person name="Babar A."/>
            <person name="Rosenke K."/>
        </authorList>
    </citation>
    <scope>NUCLEOTIDE SEQUENCE [LARGE SCALE GENOMIC DNA]</scope>
    <source>
        <strain evidence="2">CBS 101.48</strain>
    </source>
</reference>
<name>A0A163J4V6_ABSGL</name>
<feature type="compositionally biased region" description="Low complexity" evidence="1">
    <location>
        <begin position="44"/>
        <end position="55"/>
    </location>
</feature>
<evidence type="ECO:0000313" key="2">
    <source>
        <dbReference type="EMBL" id="SAL97184.1"/>
    </source>
</evidence>